<evidence type="ECO:0000313" key="3">
    <source>
        <dbReference type="Proteomes" id="UP000274541"/>
    </source>
</evidence>
<keyword evidence="1" id="KW-1133">Transmembrane helix</keyword>
<evidence type="ECO:0000313" key="2">
    <source>
        <dbReference type="EMBL" id="RMO64141.1"/>
    </source>
</evidence>
<evidence type="ECO:0000256" key="1">
    <source>
        <dbReference type="SAM" id="Phobius"/>
    </source>
</evidence>
<comment type="caution">
    <text evidence="2">The sequence shown here is derived from an EMBL/GenBank/DDBJ whole genome shotgun (WGS) entry which is preliminary data.</text>
</comment>
<feature type="transmembrane region" description="Helical" evidence="1">
    <location>
        <begin position="99"/>
        <end position="120"/>
    </location>
</feature>
<feature type="transmembrane region" description="Helical" evidence="1">
    <location>
        <begin position="72"/>
        <end position="92"/>
    </location>
</feature>
<protein>
    <recommendedName>
        <fullName evidence="4">Transmembrane protein</fullName>
    </recommendedName>
</protein>
<organism evidence="2 3">
    <name type="scientific">Pseudomonas syringae pv. aptata</name>
    <dbReference type="NCBI Taxonomy" id="83167"/>
    <lineage>
        <taxon>Bacteria</taxon>
        <taxon>Pseudomonadati</taxon>
        <taxon>Pseudomonadota</taxon>
        <taxon>Gammaproteobacteria</taxon>
        <taxon>Pseudomonadales</taxon>
        <taxon>Pseudomonadaceae</taxon>
        <taxon>Pseudomonas</taxon>
        <taxon>Pseudomonas syringae</taxon>
    </lineage>
</organism>
<dbReference type="AlphaFoldDB" id="A0A0Q0E0T2"/>
<keyword evidence="1" id="KW-0812">Transmembrane</keyword>
<dbReference type="EMBL" id="RBPX01000212">
    <property type="protein sequence ID" value="RMO64141.1"/>
    <property type="molecule type" value="Genomic_DNA"/>
</dbReference>
<evidence type="ECO:0008006" key="4">
    <source>
        <dbReference type="Google" id="ProtNLM"/>
    </source>
</evidence>
<feature type="transmembrane region" description="Helical" evidence="1">
    <location>
        <begin position="46"/>
        <end position="66"/>
    </location>
</feature>
<keyword evidence="1" id="KW-0472">Membrane</keyword>
<sequence>MKERAMNNSRTVSTTKELKKAIDDKIGDIIITDAKLATCVKVASNIPYKTLAAIIAVAGASAAVFWNPVGWFGAAAGSAAGVGVVASAAAAAGITTGTAAIIGGVLVLLAALGVSALAMVKDYDFDAGISASSSGLEGGIPKGKTSAHLKIKRNV</sequence>
<accession>A0A0Q0E0T2</accession>
<gene>
    <name evidence="2" type="ORF">ALQ37_03143</name>
</gene>
<reference evidence="2 3" key="1">
    <citation type="submission" date="2018-08" db="EMBL/GenBank/DDBJ databases">
        <title>Recombination of ecologically and evolutionarily significant loci maintains genetic cohesion in the Pseudomonas syringae species complex.</title>
        <authorList>
            <person name="Dillon M."/>
            <person name="Thakur S."/>
            <person name="Almeida R.N.D."/>
            <person name="Weir B.S."/>
            <person name="Guttman D.S."/>
        </authorList>
    </citation>
    <scope>NUCLEOTIDE SEQUENCE [LARGE SCALE GENOMIC DNA]</scope>
    <source>
        <strain evidence="2 3">ICMP 4388</strain>
    </source>
</reference>
<name>A0A0Q0E0T2_PSEAP</name>
<dbReference type="Proteomes" id="UP000274541">
    <property type="component" value="Unassembled WGS sequence"/>
</dbReference>
<proteinExistence type="predicted"/>